<dbReference type="Proteomes" id="UP001454036">
    <property type="component" value="Unassembled WGS sequence"/>
</dbReference>
<evidence type="ECO:0000313" key="5">
    <source>
        <dbReference type="Proteomes" id="UP001454036"/>
    </source>
</evidence>
<gene>
    <name evidence="4" type="ORF">LIER_28853</name>
</gene>
<dbReference type="AlphaFoldDB" id="A0AAV3RKU8"/>
<comment type="similarity">
    <text evidence="3">Belongs to the GRAS family.</text>
</comment>
<evidence type="ECO:0000256" key="2">
    <source>
        <dbReference type="ARBA" id="ARBA00023163"/>
    </source>
</evidence>
<name>A0AAV3RKU8_LITER</name>
<dbReference type="PROSITE" id="PS50985">
    <property type="entry name" value="GRAS"/>
    <property type="match status" value="1"/>
</dbReference>
<dbReference type="InterPro" id="IPR005202">
    <property type="entry name" value="TF_GRAS"/>
</dbReference>
<dbReference type="EMBL" id="BAABME010009752">
    <property type="protein sequence ID" value="GAA0175738.1"/>
    <property type="molecule type" value="Genomic_DNA"/>
</dbReference>
<protein>
    <submittedName>
        <fullName evidence="4">Uncharacterized protein</fullName>
    </submittedName>
</protein>
<evidence type="ECO:0000313" key="4">
    <source>
        <dbReference type="EMBL" id="GAA0175738.1"/>
    </source>
</evidence>
<sequence length="291" mass="33631">MEDEEMVHIIDLDCFEPAQWVNLLQSFSLQKKLKFQLRITGIHEKKEVLERMACILNNEAEKLDIGFQFNPIVSKVEDLDTDKLSVKTGLQRNRLTLNDFLENDSNNNNNSTPGFSPDSATSSPFFIMPPKMANFLTLLWSFFPKLLVVTEQEANHSGLKLMERIDEALHFYGAFFDCLESKIPRGSVERYQVEKIVFGQEIKNIVACEGLERTTRHEKLEKWIPRLEMAGFMKVDLSFSGMIQARKLLHNNNYDGYMVKEKNGYFFICWHDQPLYSVSSSSIASRMIYSG</sequence>
<feature type="region of interest" description="SAW" evidence="3">
    <location>
        <begin position="207"/>
        <end position="282"/>
    </location>
</feature>
<proteinExistence type="inferred from homology"/>
<evidence type="ECO:0000256" key="1">
    <source>
        <dbReference type="ARBA" id="ARBA00023015"/>
    </source>
</evidence>
<comment type="caution">
    <text evidence="4">The sequence shown here is derived from an EMBL/GenBank/DDBJ whole genome shotgun (WGS) entry which is preliminary data.</text>
</comment>
<comment type="caution">
    <text evidence="3">Lacks conserved residue(s) required for the propagation of feature annotation.</text>
</comment>
<dbReference type="PANTHER" id="PTHR31636">
    <property type="entry name" value="OSJNBA0084A10.13 PROTEIN-RELATED"/>
    <property type="match status" value="1"/>
</dbReference>
<reference evidence="4 5" key="1">
    <citation type="submission" date="2024-01" db="EMBL/GenBank/DDBJ databases">
        <title>The complete chloroplast genome sequence of Lithospermum erythrorhizon: insights into the phylogenetic relationship among Boraginaceae species and the maternal lineages of purple gromwells.</title>
        <authorList>
            <person name="Okada T."/>
            <person name="Watanabe K."/>
        </authorList>
    </citation>
    <scope>NUCLEOTIDE SEQUENCE [LARGE SCALE GENOMIC DNA]</scope>
</reference>
<keyword evidence="1" id="KW-0805">Transcription regulation</keyword>
<accession>A0AAV3RKU8</accession>
<keyword evidence="2" id="KW-0804">Transcription</keyword>
<evidence type="ECO:0000256" key="3">
    <source>
        <dbReference type="PROSITE-ProRule" id="PRU01191"/>
    </source>
</evidence>
<organism evidence="4 5">
    <name type="scientific">Lithospermum erythrorhizon</name>
    <name type="common">Purple gromwell</name>
    <name type="synonym">Lithospermum officinale var. erythrorhizon</name>
    <dbReference type="NCBI Taxonomy" id="34254"/>
    <lineage>
        <taxon>Eukaryota</taxon>
        <taxon>Viridiplantae</taxon>
        <taxon>Streptophyta</taxon>
        <taxon>Embryophyta</taxon>
        <taxon>Tracheophyta</taxon>
        <taxon>Spermatophyta</taxon>
        <taxon>Magnoliopsida</taxon>
        <taxon>eudicotyledons</taxon>
        <taxon>Gunneridae</taxon>
        <taxon>Pentapetalae</taxon>
        <taxon>asterids</taxon>
        <taxon>lamiids</taxon>
        <taxon>Boraginales</taxon>
        <taxon>Boraginaceae</taxon>
        <taxon>Boraginoideae</taxon>
        <taxon>Lithospermeae</taxon>
        <taxon>Lithospermum</taxon>
    </lineage>
</organism>
<keyword evidence="5" id="KW-1185">Reference proteome</keyword>
<feature type="short sequence motif" description="VHIID" evidence="3">
    <location>
        <begin position="7"/>
        <end position="11"/>
    </location>
</feature>
<dbReference type="Pfam" id="PF03514">
    <property type="entry name" value="GRAS"/>
    <property type="match status" value="1"/>
</dbReference>